<keyword evidence="2" id="KW-0732">Signal</keyword>
<organism evidence="4 5">
    <name type="scientific">[Mycoplasma] phocae</name>
    <dbReference type="NCBI Taxonomy" id="142651"/>
    <lineage>
        <taxon>Bacteria</taxon>
        <taxon>Bacillati</taxon>
        <taxon>Mycoplasmatota</taxon>
        <taxon>Mycoplasmoidales</taxon>
        <taxon>Metamycoplasmataceae</taxon>
        <taxon>Metamycoplasma</taxon>
    </lineage>
</organism>
<name>A0A2Z5IQF0_9BACT</name>
<feature type="domain" description="Ig protease IdeS" evidence="3">
    <location>
        <begin position="156"/>
        <end position="494"/>
    </location>
</feature>
<dbReference type="OrthoDB" id="397655at2"/>
<dbReference type="GO" id="GO:0008233">
    <property type="term" value="F:peptidase activity"/>
    <property type="evidence" value="ECO:0007669"/>
    <property type="project" value="InterPro"/>
</dbReference>
<dbReference type="InterPro" id="IPR015117">
    <property type="entry name" value="IdeS"/>
</dbReference>
<evidence type="ECO:0000313" key="5">
    <source>
        <dbReference type="Proteomes" id="UP000252477"/>
    </source>
</evidence>
<dbReference type="KEGG" id="mpho:DA803_02235"/>
<evidence type="ECO:0000313" key="4">
    <source>
        <dbReference type="EMBL" id="AXE60900.1"/>
    </source>
</evidence>
<proteinExistence type="predicted"/>
<gene>
    <name evidence="4" type="ORF">DA803_02235</name>
</gene>
<feature type="signal peptide" evidence="2">
    <location>
        <begin position="1"/>
        <end position="21"/>
    </location>
</feature>
<evidence type="ECO:0000256" key="2">
    <source>
        <dbReference type="SAM" id="SignalP"/>
    </source>
</evidence>
<dbReference type="Gene3D" id="3.90.70.10">
    <property type="entry name" value="Cysteine proteinases"/>
    <property type="match status" value="1"/>
</dbReference>
<dbReference type="EMBL" id="CP029295">
    <property type="protein sequence ID" value="AXE60900.1"/>
    <property type="molecule type" value="Genomic_DNA"/>
</dbReference>
<evidence type="ECO:0000259" key="3">
    <source>
        <dbReference type="Pfam" id="PF09028"/>
    </source>
</evidence>
<reference evidence="4 5" key="1">
    <citation type="submission" date="2018-05" db="EMBL/GenBank/DDBJ databases">
        <title>Annotation of the Mycoplasma phocidae genome.</title>
        <authorList>
            <person name="Brown D.R."/>
            <person name="Kutish G.F."/>
            <person name="Frasca S.Jr."/>
        </authorList>
    </citation>
    <scope>NUCLEOTIDE SEQUENCE [LARGE SCALE GENOMIC DNA]</scope>
    <source>
        <strain evidence="4 5">105</strain>
    </source>
</reference>
<sequence>MKKTKYLILSTILLTPLTAVACVNVKSTDKKPPRSQLFLKKVVDKSKDKVIDVVEKSNQHDNPKENKGEQKSTTNSNDQSQINNENNKETNQNISDKNLNSIKTKNPQILKPENQTDKKDDEINSPEKQTLPNNVEKNDITPEQESNNTEEVIPPTIIDQNKNDASENNESNSSKNDNKIHDLDLSKLHNNTNIIESLKYKVAETLWVAGVNVDVQKFKSWDDPEVEKFEYPLKGSEKEGWYDINKEFKGGDLTLCSAVVAANMIHWWIDYNKEYVDRYIKEYPENATIKAGEIVKKLQTIKVNYPDADMYYDKSRIFEYFKGLFANRAVWPDKLIDMFINGYKYSSEKYLNSDSQYSPNATRGFLKDVFGKQRLTDMVSPGSLDHLSNIIRKWINEDRALAVSYGTGRGAGHIVNIWGADFDKNGKVLAVYISDSDNRDDTMIGSDGIRQRVGMTRLPIDYSSGYAKLNAYKKPGLGVNIWNIYSIQNGKQIWKSFFDAKDKETLK</sequence>
<feature type="region of interest" description="Disordered" evidence="1">
    <location>
        <begin position="54"/>
        <end position="178"/>
    </location>
</feature>
<feature type="compositionally biased region" description="Polar residues" evidence="1">
    <location>
        <begin position="71"/>
        <end position="80"/>
    </location>
</feature>
<evidence type="ECO:0000256" key="1">
    <source>
        <dbReference type="SAM" id="MobiDB-lite"/>
    </source>
</evidence>
<keyword evidence="4" id="KW-0449">Lipoprotein</keyword>
<feature type="compositionally biased region" description="Basic and acidic residues" evidence="1">
    <location>
        <begin position="54"/>
        <end position="70"/>
    </location>
</feature>
<feature type="compositionally biased region" description="Low complexity" evidence="1">
    <location>
        <begin position="166"/>
        <end position="175"/>
    </location>
</feature>
<dbReference type="Pfam" id="PF09028">
    <property type="entry name" value="Mac-1"/>
    <property type="match status" value="1"/>
</dbReference>
<dbReference type="SUPFAM" id="SSF54001">
    <property type="entry name" value="Cysteine proteinases"/>
    <property type="match status" value="1"/>
</dbReference>
<dbReference type="InterPro" id="IPR038765">
    <property type="entry name" value="Papain-like_cys_pep_sf"/>
</dbReference>
<feature type="compositionally biased region" description="Low complexity" evidence="1">
    <location>
        <begin position="81"/>
        <end position="94"/>
    </location>
</feature>
<dbReference type="PROSITE" id="PS51257">
    <property type="entry name" value="PROKAR_LIPOPROTEIN"/>
    <property type="match status" value="1"/>
</dbReference>
<accession>A0A2Z5IQF0</accession>
<dbReference type="RefSeq" id="WP_114191001.1">
    <property type="nucleotide sequence ID" value="NZ_CP029295.1"/>
</dbReference>
<feature type="chain" id="PRO_5016347428" evidence="2">
    <location>
        <begin position="22"/>
        <end position="507"/>
    </location>
</feature>
<dbReference type="AlphaFoldDB" id="A0A2Z5IQF0"/>
<keyword evidence="5" id="KW-1185">Reference proteome</keyword>
<feature type="compositionally biased region" description="Polar residues" evidence="1">
    <location>
        <begin position="126"/>
        <end position="150"/>
    </location>
</feature>
<protein>
    <submittedName>
        <fullName evidence="4">Immunoglobulin G-endopeptidase (IdeS)-like fusion protein with lipoprotein LppA</fullName>
    </submittedName>
</protein>
<feature type="compositionally biased region" description="Polar residues" evidence="1">
    <location>
        <begin position="95"/>
        <end position="107"/>
    </location>
</feature>
<dbReference type="Proteomes" id="UP000252477">
    <property type="component" value="Chromosome"/>
</dbReference>